<dbReference type="SUPFAM" id="SSF81296">
    <property type="entry name" value="E set domains"/>
    <property type="match status" value="1"/>
</dbReference>
<keyword evidence="3" id="KW-1185">Reference proteome</keyword>
<proteinExistence type="predicted"/>
<dbReference type="AlphaFoldDB" id="A0A562ZTJ5"/>
<dbReference type="InterPro" id="IPR014880">
    <property type="entry name" value="SoxZ_dom"/>
</dbReference>
<comment type="caution">
    <text evidence="2">The sequence shown here is derived from an EMBL/GenBank/DDBJ whole genome shotgun (WGS) entry which is preliminary data.</text>
</comment>
<dbReference type="Pfam" id="PF08770">
    <property type="entry name" value="SoxZ"/>
    <property type="match status" value="1"/>
</dbReference>
<dbReference type="OrthoDB" id="9795530at2"/>
<organism evidence="2 3">
    <name type="scientific">Caenimonas sedimenti</name>
    <dbReference type="NCBI Taxonomy" id="2596921"/>
    <lineage>
        <taxon>Bacteria</taxon>
        <taxon>Pseudomonadati</taxon>
        <taxon>Pseudomonadota</taxon>
        <taxon>Betaproteobacteria</taxon>
        <taxon>Burkholderiales</taxon>
        <taxon>Comamonadaceae</taxon>
        <taxon>Caenimonas</taxon>
    </lineage>
</organism>
<evidence type="ECO:0000259" key="1">
    <source>
        <dbReference type="Pfam" id="PF08770"/>
    </source>
</evidence>
<dbReference type="NCBIfam" id="TIGR04490">
    <property type="entry name" value="SoxZ_true"/>
    <property type="match status" value="1"/>
</dbReference>
<reference evidence="2 3" key="1">
    <citation type="submission" date="2019-07" db="EMBL/GenBank/DDBJ databases">
        <title>Caenimonas sedimenti sp. nov., isolated from activated sludge.</title>
        <authorList>
            <person name="Xu J."/>
        </authorList>
    </citation>
    <scope>NUCLEOTIDE SEQUENCE [LARGE SCALE GENOMIC DNA]</scope>
    <source>
        <strain evidence="2 3">HX-9-20</strain>
    </source>
</reference>
<evidence type="ECO:0000313" key="2">
    <source>
        <dbReference type="EMBL" id="TWO71813.1"/>
    </source>
</evidence>
<sequence length="103" mass="11039">MADPMRIRAQAQGGGAVVRVLMSHEMETGQRKDAAGKTIPAWHISDVTASLNGKQVFAAEWGPAVAKNPFLQFTIKGAKAGDKVSVSWKDNRGETRTDEATVS</sequence>
<dbReference type="RefSeq" id="WP_145892373.1">
    <property type="nucleotide sequence ID" value="NZ_VOBQ01000005.1"/>
</dbReference>
<protein>
    <submittedName>
        <fullName evidence="2">Thiosulfate oxidation carrier complex protein SoxZ</fullName>
    </submittedName>
</protein>
<dbReference type="InterPro" id="IPR013783">
    <property type="entry name" value="Ig-like_fold"/>
</dbReference>
<dbReference type="InterPro" id="IPR014756">
    <property type="entry name" value="Ig_E-set"/>
</dbReference>
<dbReference type="Proteomes" id="UP000318199">
    <property type="component" value="Unassembled WGS sequence"/>
</dbReference>
<dbReference type="InterPro" id="IPR030995">
    <property type="entry name" value="SoxZ"/>
</dbReference>
<name>A0A562ZTJ5_9BURK</name>
<evidence type="ECO:0000313" key="3">
    <source>
        <dbReference type="Proteomes" id="UP000318199"/>
    </source>
</evidence>
<accession>A0A562ZTJ5</accession>
<dbReference type="Gene3D" id="2.60.40.10">
    <property type="entry name" value="Immunoglobulins"/>
    <property type="match status" value="1"/>
</dbReference>
<gene>
    <name evidence="2" type="primary">soxZ</name>
    <name evidence="2" type="ORF">FN976_07400</name>
</gene>
<feature type="domain" description="Sulphur oxidation protein SoxZ" evidence="1">
    <location>
        <begin position="7"/>
        <end position="100"/>
    </location>
</feature>
<dbReference type="EMBL" id="VOBQ01000005">
    <property type="protein sequence ID" value="TWO71813.1"/>
    <property type="molecule type" value="Genomic_DNA"/>
</dbReference>